<evidence type="ECO:0000259" key="6">
    <source>
        <dbReference type="Pfam" id="PF07638"/>
    </source>
</evidence>
<dbReference type="SUPFAM" id="SSF88659">
    <property type="entry name" value="Sigma3 and sigma4 domains of RNA polymerase sigma factors"/>
    <property type="match status" value="1"/>
</dbReference>
<dbReference type="PANTHER" id="PTHR43133">
    <property type="entry name" value="RNA POLYMERASE ECF-TYPE SIGMA FACTO"/>
    <property type="match status" value="1"/>
</dbReference>
<dbReference type="InterPro" id="IPR014284">
    <property type="entry name" value="RNA_pol_sigma-70_dom"/>
</dbReference>
<protein>
    <submittedName>
        <fullName evidence="7">Sigma-70 family RNA polymerase sigma factor</fullName>
    </submittedName>
</protein>
<dbReference type="OrthoDB" id="128473at2"/>
<evidence type="ECO:0000256" key="4">
    <source>
        <dbReference type="ARBA" id="ARBA00023163"/>
    </source>
</evidence>
<dbReference type="EMBL" id="SAWZ01000012">
    <property type="protein sequence ID" value="RXR00344.1"/>
    <property type="molecule type" value="Genomic_DNA"/>
</dbReference>
<dbReference type="Gene3D" id="1.10.1740.10">
    <property type="match status" value="1"/>
</dbReference>
<name>A0A4Q1JRC9_9GAMM</name>
<dbReference type="NCBIfam" id="TIGR02999">
    <property type="entry name" value="Sig-70_X6"/>
    <property type="match status" value="1"/>
</dbReference>
<dbReference type="GO" id="GO:0016987">
    <property type="term" value="F:sigma factor activity"/>
    <property type="evidence" value="ECO:0007669"/>
    <property type="project" value="UniProtKB-KW"/>
</dbReference>
<dbReference type="Pfam" id="PF07638">
    <property type="entry name" value="Sigma70_ECF"/>
    <property type="match status" value="1"/>
</dbReference>
<gene>
    <name evidence="7" type="ORF">EPA99_17215</name>
</gene>
<dbReference type="PANTHER" id="PTHR43133:SF39">
    <property type="entry name" value="SIMILAR TO RNA POLYMERASE SIGMA-E FACTOR"/>
    <property type="match status" value="1"/>
</dbReference>
<keyword evidence="8" id="KW-1185">Reference proteome</keyword>
<dbReference type="InterPro" id="IPR013325">
    <property type="entry name" value="RNA_pol_sigma_r2"/>
</dbReference>
<keyword evidence="2" id="KW-0805">Transcription regulation</keyword>
<evidence type="ECO:0000256" key="5">
    <source>
        <dbReference type="SAM" id="MobiDB-lite"/>
    </source>
</evidence>
<evidence type="ECO:0000313" key="7">
    <source>
        <dbReference type="EMBL" id="RXR00344.1"/>
    </source>
</evidence>
<keyword evidence="3" id="KW-0731">Sigma factor</keyword>
<dbReference type="Proteomes" id="UP000289784">
    <property type="component" value="Unassembled WGS sequence"/>
</dbReference>
<dbReference type="InterPro" id="IPR011517">
    <property type="entry name" value="RNA_pol_sigma70_ECF-like"/>
</dbReference>
<dbReference type="Gene3D" id="1.10.10.10">
    <property type="entry name" value="Winged helix-like DNA-binding domain superfamily/Winged helix DNA-binding domain"/>
    <property type="match status" value="1"/>
</dbReference>
<dbReference type="AlphaFoldDB" id="A0A4Q1JRC9"/>
<dbReference type="InterPro" id="IPR053812">
    <property type="entry name" value="HTH_Sigma70_ECF-like"/>
</dbReference>
<dbReference type="SUPFAM" id="SSF88946">
    <property type="entry name" value="Sigma2 domain of RNA polymerase sigma factors"/>
    <property type="match status" value="1"/>
</dbReference>
<keyword evidence="4" id="KW-0804">Transcription</keyword>
<dbReference type="NCBIfam" id="TIGR02937">
    <property type="entry name" value="sigma70-ECF"/>
    <property type="match status" value="1"/>
</dbReference>
<evidence type="ECO:0000313" key="8">
    <source>
        <dbReference type="Proteomes" id="UP000289784"/>
    </source>
</evidence>
<organism evidence="7 8">
    <name type="scientific">Pseudoxanthomonas composti</name>
    <dbReference type="NCBI Taxonomy" id="2137479"/>
    <lineage>
        <taxon>Bacteria</taxon>
        <taxon>Pseudomonadati</taxon>
        <taxon>Pseudomonadota</taxon>
        <taxon>Gammaproteobacteria</taxon>
        <taxon>Lysobacterales</taxon>
        <taxon>Lysobacteraceae</taxon>
        <taxon>Pseudoxanthomonas</taxon>
    </lineage>
</organism>
<sequence>MRFMRWPQAQGRWSGRLCARPLPDRTWRACQGAAACERMRQGRSVPTRPDMGPRSRTGMGTEAVPVTELLQQARAGDGRAADAIFASVYAELKRAARLQLRRHRDALDTTVLVHEAYLKLSAGAHLAANDRSHLLALSARAMRQVLVDQARVAHAQKRGGGVAAVTLTARIGSEERAVVEVLALDELLGALHEADARAAQIVELRYFGGYEESEIAQMLDISVRTVRRDWRAARAFLLAELEK</sequence>
<evidence type="ECO:0000256" key="1">
    <source>
        <dbReference type="ARBA" id="ARBA00010641"/>
    </source>
</evidence>
<evidence type="ECO:0000256" key="2">
    <source>
        <dbReference type="ARBA" id="ARBA00023015"/>
    </source>
</evidence>
<proteinExistence type="inferred from homology"/>
<evidence type="ECO:0000256" key="3">
    <source>
        <dbReference type="ARBA" id="ARBA00023082"/>
    </source>
</evidence>
<comment type="similarity">
    <text evidence="1">Belongs to the sigma-70 factor family. ECF subfamily.</text>
</comment>
<feature type="domain" description="RNA polymerase sigma-70 ECF-like HTH" evidence="6">
    <location>
        <begin position="66"/>
        <end position="242"/>
    </location>
</feature>
<comment type="caution">
    <text evidence="7">The sequence shown here is derived from an EMBL/GenBank/DDBJ whole genome shotgun (WGS) entry which is preliminary data.</text>
</comment>
<accession>A0A4Q1JRC9</accession>
<feature type="region of interest" description="Disordered" evidence="5">
    <location>
        <begin position="40"/>
        <end position="59"/>
    </location>
</feature>
<reference evidence="7 8" key="1">
    <citation type="submission" date="2019-01" db="EMBL/GenBank/DDBJ databases">
        <title>Pseudoxanthomonas composti sp. nov., isolated from compost.</title>
        <authorList>
            <person name="Yang G."/>
        </authorList>
    </citation>
    <scope>NUCLEOTIDE SEQUENCE [LARGE SCALE GENOMIC DNA]</scope>
    <source>
        <strain evidence="7 8">GSS15</strain>
    </source>
</reference>
<dbReference type="InterPro" id="IPR036388">
    <property type="entry name" value="WH-like_DNA-bd_sf"/>
</dbReference>
<dbReference type="InterPro" id="IPR039425">
    <property type="entry name" value="RNA_pol_sigma-70-like"/>
</dbReference>
<dbReference type="InterPro" id="IPR013324">
    <property type="entry name" value="RNA_pol_sigma_r3/r4-like"/>
</dbReference>
<dbReference type="GO" id="GO:0006352">
    <property type="term" value="P:DNA-templated transcription initiation"/>
    <property type="evidence" value="ECO:0007669"/>
    <property type="project" value="InterPro"/>
</dbReference>